<evidence type="ECO:0000256" key="2">
    <source>
        <dbReference type="ARBA" id="ARBA00007871"/>
    </source>
</evidence>
<dbReference type="SUPFAM" id="SSF50037">
    <property type="entry name" value="C-terminal domain of transcriptional repressors"/>
    <property type="match status" value="1"/>
</dbReference>
<dbReference type="Proteomes" id="UP000269542">
    <property type="component" value="Chromosome"/>
</dbReference>
<dbReference type="RefSeq" id="WP_126417028.1">
    <property type="nucleotide sequence ID" value="NZ_LR134476.1"/>
</dbReference>
<evidence type="ECO:0000256" key="12">
    <source>
        <dbReference type="ARBA" id="ARBA00032593"/>
    </source>
</evidence>
<dbReference type="InterPro" id="IPR022687">
    <property type="entry name" value="HTH_DTXR"/>
</dbReference>
<sequence length="233" mass="25439">MDTRSGLAGLSDAHQDYLKALWDNDRYVGGRSSMGDLVARTGQKKSTVTEAVKRMAADGLVDYKPYAGVALTERGRALATHMVRRHRLLETLLVTVFGYELDEVHDDAEVMEHALTDRFVARMDKFLGFPTRDPHGDPIPSASGEVEPLSGRTLRQLEEGSHGVVEQVSDRDPDLLRELTAAGIVPGASVAVVERQGEQALVQVRGDGEPAPTKESPVALTAELQERVRMSPQ</sequence>
<dbReference type="InterPro" id="IPR050536">
    <property type="entry name" value="DtxR_MntR_Metal-Reg"/>
</dbReference>
<dbReference type="EMBL" id="LR134476">
    <property type="protein sequence ID" value="VEI13984.1"/>
    <property type="molecule type" value="Genomic_DNA"/>
</dbReference>
<evidence type="ECO:0000259" key="14">
    <source>
        <dbReference type="PROSITE" id="PS50944"/>
    </source>
</evidence>
<dbReference type="Gene3D" id="1.10.10.10">
    <property type="entry name" value="Winged helix-like DNA-binding domain superfamily/Winged helix DNA-binding domain"/>
    <property type="match status" value="1"/>
</dbReference>
<dbReference type="GO" id="GO:0046983">
    <property type="term" value="F:protein dimerization activity"/>
    <property type="evidence" value="ECO:0007669"/>
    <property type="project" value="InterPro"/>
</dbReference>
<protein>
    <recommendedName>
        <fullName evidence="12">Manganese transport regulator</fullName>
    </recommendedName>
</protein>
<keyword evidence="10" id="KW-0804">Transcription</keyword>
<dbReference type="PROSITE" id="PS50944">
    <property type="entry name" value="HTH_DTXR"/>
    <property type="match status" value="1"/>
</dbReference>
<dbReference type="PANTHER" id="PTHR33238:SF11">
    <property type="entry name" value="TRANSCRIPTIONAL REGULATOR MNTR"/>
    <property type="match status" value="1"/>
</dbReference>
<comment type="similarity">
    <text evidence="2">Belongs to the DtxR/MntR family.</text>
</comment>
<dbReference type="SUPFAM" id="SSF47979">
    <property type="entry name" value="Iron-dependent repressor protein, dimerization domain"/>
    <property type="match status" value="1"/>
</dbReference>
<dbReference type="GO" id="GO:0046914">
    <property type="term" value="F:transition metal ion binding"/>
    <property type="evidence" value="ECO:0007669"/>
    <property type="project" value="InterPro"/>
</dbReference>
<evidence type="ECO:0000313" key="15">
    <source>
        <dbReference type="EMBL" id="VEI13984.1"/>
    </source>
</evidence>
<proteinExistence type="inferred from homology"/>
<dbReference type="GO" id="GO:0045892">
    <property type="term" value="P:negative regulation of DNA-templated transcription"/>
    <property type="evidence" value="ECO:0007669"/>
    <property type="project" value="TreeGrafter"/>
</dbReference>
<dbReference type="Gene3D" id="1.10.60.10">
    <property type="entry name" value="Iron dependent repressor, metal binding and dimerisation domain"/>
    <property type="match status" value="1"/>
</dbReference>
<dbReference type="InterPro" id="IPR001367">
    <property type="entry name" value="Fe_dep_repressor"/>
</dbReference>
<name>A0A3S4V803_9ACTO</name>
<keyword evidence="8" id="KW-0238">DNA-binding</keyword>
<evidence type="ECO:0000256" key="8">
    <source>
        <dbReference type="ARBA" id="ARBA00023125"/>
    </source>
</evidence>
<keyword evidence="6" id="KW-0408">Iron</keyword>
<comment type="subcellular location">
    <subcellularLocation>
        <location evidence="1">Cytoplasm</location>
    </subcellularLocation>
</comment>
<dbReference type="InterPro" id="IPR036388">
    <property type="entry name" value="WH-like_DNA-bd_sf"/>
</dbReference>
<keyword evidence="9" id="KW-0010">Activator</keyword>
<dbReference type="InterPro" id="IPR007167">
    <property type="entry name" value="Fe-transptr_FeoA-like"/>
</dbReference>
<evidence type="ECO:0000256" key="3">
    <source>
        <dbReference type="ARBA" id="ARBA00011738"/>
    </source>
</evidence>
<dbReference type="OrthoDB" id="9791355at2"/>
<evidence type="ECO:0000256" key="10">
    <source>
        <dbReference type="ARBA" id="ARBA00023163"/>
    </source>
</evidence>
<dbReference type="Pfam" id="PF02742">
    <property type="entry name" value="Fe_dep_repr_C"/>
    <property type="match status" value="1"/>
</dbReference>
<dbReference type="InterPro" id="IPR036390">
    <property type="entry name" value="WH_DNA-bd_sf"/>
</dbReference>
<keyword evidence="4" id="KW-0963">Cytoplasm</keyword>
<dbReference type="Gene3D" id="2.30.30.90">
    <property type="match status" value="1"/>
</dbReference>
<dbReference type="Pfam" id="PF04023">
    <property type="entry name" value="FeoA"/>
    <property type="match status" value="1"/>
</dbReference>
<feature type="region of interest" description="Disordered" evidence="13">
    <location>
        <begin position="205"/>
        <end position="233"/>
    </location>
</feature>
<dbReference type="PANTHER" id="PTHR33238">
    <property type="entry name" value="IRON (METAL) DEPENDENT REPRESSOR, DTXR FAMILY"/>
    <property type="match status" value="1"/>
</dbReference>
<evidence type="ECO:0000256" key="13">
    <source>
        <dbReference type="SAM" id="MobiDB-lite"/>
    </source>
</evidence>
<evidence type="ECO:0000313" key="16">
    <source>
        <dbReference type="Proteomes" id="UP000269542"/>
    </source>
</evidence>
<reference evidence="15 16" key="1">
    <citation type="submission" date="2018-12" db="EMBL/GenBank/DDBJ databases">
        <authorList>
            <consortium name="Pathogen Informatics"/>
        </authorList>
    </citation>
    <scope>NUCLEOTIDE SEQUENCE [LARGE SCALE GENOMIC DNA]</scope>
    <source>
        <strain evidence="15 16">NCTC13354</strain>
    </source>
</reference>
<evidence type="ECO:0000256" key="5">
    <source>
        <dbReference type="ARBA" id="ARBA00022491"/>
    </source>
</evidence>
<keyword evidence="11" id="KW-0464">Manganese</keyword>
<evidence type="ECO:0000256" key="11">
    <source>
        <dbReference type="ARBA" id="ARBA00023211"/>
    </source>
</evidence>
<gene>
    <name evidence="15" type="primary">ideR_2</name>
    <name evidence="15" type="ORF">NCTC13354_01711</name>
</gene>
<dbReference type="KEGG" id="tbw:NCTC13354_01711"/>
<organism evidence="15 16">
    <name type="scientific">Trueperella bialowiezensis</name>
    <dbReference type="NCBI Taxonomy" id="312285"/>
    <lineage>
        <taxon>Bacteria</taxon>
        <taxon>Bacillati</taxon>
        <taxon>Actinomycetota</taxon>
        <taxon>Actinomycetes</taxon>
        <taxon>Actinomycetales</taxon>
        <taxon>Actinomycetaceae</taxon>
        <taxon>Trueperella</taxon>
    </lineage>
</organism>
<keyword evidence="5" id="KW-0678">Repressor</keyword>
<dbReference type="AlphaFoldDB" id="A0A3S4V803"/>
<dbReference type="InterPro" id="IPR008988">
    <property type="entry name" value="Transcriptional_repressor_C"/>
</dbReference>
<dbReference type="InterPro" id="IPR036421">
    <property type="entry name" value="Fe_dep_repressor_sf"/>
</dbReference>
<evidence type="ECO:0000256" key="7">
    <source>
        <dbReference type="ARBA" id="ARBA00023015"/>
    </source>
</evidence>
<keyword evidence="16" id="KW-1185">Reference proteome</keyword>
<accession>A0A3S4V803</accession>
<dbReference type="Pfam" id="PF01325">
    <property type="entry name" value="Fe_dep_repress"/>
    <property type="match status" value="1"/>
</dbReference>
<feature type="domain" description="HTH dtxR-type" evidence="14">
    <location>
        <begin position="10"/>
        <end position="72"/>
    </location>
</feature>
<dbReference type="InterPro" id="IPR038157">
    <property type="entry name" value="FeoA_core_dom"/>
</dbReference>
<dbReference type="SMART" id="SM00899">
    <property type="entry name" value="FeoA"/>
    <property type="match status" value="1"/>
</dbReference>
<dbReference type="GO" id="GO:0003700">
    <property type="term" value="F:DNA-binding transcription factor activity"/>
    <property type="evidence" value="ECO:0007669"/>
    <property type="project" value="InterPro"/>
</dbReference>
<keyword evidence="7" id="KW-0805">Transcription regulation</keyword>
<dbReference type="FunFam" id="1.10.60.10:FF:000004">
    <property type="entry name" value="DtxR family transcriptional regulator"/>
    <property type="match status" value="1"/>
</dbReference>
<dbReference type="InterPro" id="IPR022689">
    <property type="entry name" value="Iron_dep_repressor"/>
</dbReference>
<evidence type="ECO:0000256" key="9">
    <source>
        <dbReference type="ARBA" id="ARBA00023159"/>
    </source>
</evidence>
<dbReference type="GO" id="GO:0005737">
    <property type="term" value="C:cytoplasm"/>
    <property type="evidence" value="ECO:0007669"/>
    <property type="project" value="UniProtKB-SubCell"/>
</dbReference>
<evidence type="ECO:0000256" key="1">
    <source>
        <dbReference type="ARBA" id="ARBA00004496"/>
    </source>
</evidence>
<dbReference type="SUPFAM" id="SSF46785">
    <property type="entry name" value="Winged helix' DNA-binding domain"/>
    <property type="match status" value="1"/>
</dbReference>
<dbReference type="GO" id="GO:0003677">
    <property type="term" value="F:DNA binding"/>
    <property type="evidence" value="ECO:0007669"/>
    <property type="project" value="UniProtKB-KW"/>
</dbReference>
<evidence type="ECO:0000256" key="6">
    <source>
        <dbReference type="ARBA" id="ARBA00023004"/>
    </source>
</evidence>
<evidence type="ECO:0000256" key="4">
    <source>
        <dbReference type="ARBA" id="ARBA00022490"/>
    </source>
</evidence>
<feature type="compositionally biased region" description="Basic and acidic residues" evidence="13">
    <location>
        <begin position="224"/>
        <end position="233"/>
    </location>
</feature>
<comment type="subunit">
    <text evidence="3">Homodimer.</text>
</comment>
<dbReference type="SMART" id="SM00529">
    <property type="entry name" value="HTH_DTXR"/>
    <property type="match status" value="1"/>
</dbReference>